<dbReference type="PANTHER" id="PTHR43798">
    <property type="entry name" value="MONOACYLGLYCEROL LIPASE"/>
    <property type="match status" value="1"/>
</dbReference>
<dbReference type="EMBL" id="CP047166">
    <property type="protein sequence ID" value="QRF66123.1"/>
    <property type="molecule type" value="Genomic_DNA"/>
</dbReference>
<feature type="domain" description="AB hydrolase-1" evidence="3">
    <location>
        <begin position="92"/>
        <end position="245"/>
    </location>
</feature>
<dbReference type="Proteomes" id="UP000596387">
    <property type="component" value="Chromosome"/>
</dbReference>
<proteinExistence type="inferred from homology"/>
<sequence>MSPDQIIPVLIALMTGATEPAFDALRDGGHDSRYPVTIEACPRPLGPMEVEGQTVICGRIEVPEDHAATGGATIPLAFAILKSRSTAPAPDPVIYLHGGPGGYTVQAIPLNAHIFDFLRDRRDIILFDQRGAGISDRTIACYSELAADFVQFTKADEEKMFGPDDPLAKCLTETTATGVDLSVYNTTQSARDVRAIMDTLGYPTYNAFGISYGTKLGQELLRTAPEGLRSLVIDSISRVDNPAYDTNGMPSDQALGWVVDYCMAEEACAAAYPDLEGTIAAAGQRLAEDPKLTVMGEEVGPELIADLLDASNGRNMPFTAYLPQVFTELAEGQTATLQKLLAGGFNFIPTPEAIMARYGAGLGDLDRTIAEVALIEATQITSAQSALAKLLSTLSDDLADSGALNTEALLDDALSSVAATMEPDEVLALMRDYVMLIGQQSDRAAIETLIATHVPEVEKPRVLGLVAAMTEEDVAAFYQRARVDSANLTSRSRMTFTLGIIACQEDFPFNSPEGYDAVAANYRFPAVDPGVRKSTLPLYGFCDLFDKYPRDGFHDPVVSDIPVLAMSGTKDTQTDPDAAEKVVRTLTNGQAVLFPEAGHAVIQFSQCAKDVAEGFIEASSAPVNAACTASLVPKFYIPPTAQ</sequence>
<dbReference type="InterPro" id="IPR029058">
    <property type="entry name" value="AB_hydrolase_fold"/>
</dbReference>
<dbReference type="RefSeq" id="WP_023848407.1">
    <property type="nucleotide sequence ID" value="NZ_CP047166.1"/>
</dbReference>
<reference evidence="5 6" key="1">
    <citation type="submission" date="2019-12" db="EMBL/GenBank/DDBJ databases">
        <title>Complete Genome Sequence of a Quorum-Sensing Bacterium,Rhodobacteraceae bacterium C31, Isolated from a marine microalgae symbiotic bacteria.</title>
        <authorList>
            <person name="Zhang Y."/>
        </authorList>
    </citation>
    <scope>NUCLEOTIDE SEQUENCE [LARGE SCALE GENOMIC DNA]</scope>
    <source>
        <strain evidence="5 6">C31</strain>
    </source>
</reference>
<dbReference type="InterPro" id="IPR050266">
    <property type="entry name" value="AB_hydrolase_sf"/>
</dbReference>
<dbReference type="InterPro" id="IPR002410">
    <property type="entry name" value="Peptidase_S33"/>
</dbReference>
<evidence type="ECO:0000259" key="4">
    <source>
        <dbReference type="Pfam" id="PF08386"/>
    </source>
</evidence>
<keyword evidence="2 5" id="KW-0378">Hydrolase</keyword>
<evidence type="ECO:0000313" key="5">
    <source>
        <dbReference type="EMBL" id="QRF66123.1"/>
    </source>
</evidence>
<accession>A0ABX7F6G6</accession>
<name>A0ABX7F6G6_9RHOB</name>
<dbReference type="Pfam" id="PF08386">
    <property type="entry name" value="Abhydrolase_4"/>
    <property type="match status" value="1"/>
</dbReference>
<evidence type="ECO:0000256" key="1">
    <source>
        <dbReference type="ARBA" id="ARBA00010088"/>
    </source>
</evidence>
<feature type="domain" description="Peptidase S33 tripeptidyl aminopeptidase-like C-terminal" evidence="4">
    <location>
        <begin position="556"/>
        <end position="625"/>
    </location>
</feature>
<evidence type="ECO:0000259" key="3">
    <source>
        <dbReference type="Pfam" id="PF00561"/>
    </source>
</evidence>
<dbReference type="SUPFAM" id="SSF53474">
    <property type="entry name" value="alpha/beta-Hydrolases"/>
    <property type="match status" value="1"/>
</dbReference>
<gene>
    <name evidence="5" type="ORF">GQA70_07250</name>
</gene>
<dbReference type="PRINTS" id="PR00793">
    <property type="entry name" value="PROAMNOPTASE"/>
</dbReference>
<dbReference type="Pfam" id="PF00561">
    <property type="entry name" value="Abhydrolase_1"/>
    <property type="match status" value="1"/>
</dbReference>
<dbReference type="GO" id="GO:0016787">
    <property type="term" value="F:hydrolase activity"/>
    <property type="evidence" value="ECO:0007669"/>
    <property type="project" value="UniProtKB-KW"/>
</dbReference>
<evidence type="ECO:0000256" key="2">
    <source>
        <dbReference type="ARBA" id="ARBA00022801"/>
    </source>
</evidence>
<comment type="similarity">
    <text evidence="1">Belongs to the peptidase S33 family.</text>
</comment>
<evidence type="ECO:0000313" key="6">
    <source>
        <dbReference type="Proteomes" id="UP000596387"/>
    </source>
</evidence>
<dbReference type="InterPro" id="IPR000073">
    <property type="entry name" value="AB_hydrolase_1"/>
</dbReference>
<keyword evidence="6" id="KW-1185">Reference proteome</keyword>
<dbReference type="PANTHER" id="PTHR43798:SF27">
    <property type="entry name" value="HYDROLASE ALPHA_BETA HYDROLASE FOLD FAMILY"/>
    <property type="match status" value="1"/>
</dbReference>
<dbReference type="InterPro" id="IPR013595">
    <property type="entry name" value="Pept_S33_TAP-like_C"/>
</dbReference>
<protein>
    <submittedName>
        <fullName evidence="5">Alpha/beta fold hydrolase</fullName>
    </submittedName>
</protein>
<organism evidence="5 6">
    <name type="scientific">Ponticoccus alexandrii</name>
    <dbReference type="NCBI Taxonomy" id="1943633"/>
    <lineage>
        <taxon>Bacteria</taxon>
        <taxon>Pseudomonadati</taxon>
        <taxon>Pseudomonadota</taxon>
        <taxon>Alphaproteobacteria</taxon>
        <taxon>Rhodobacterales</taxon>
        <taxon>Roseobacteraceae</taxon>
        <taxon>Ponticoccus</taxon>
    </lineage>
</organism>
<dbReference type="Gene3D" id="3.40.50.1820">
    <property type="entry name" value="alpha/beta hydrolase"/>
    <property type="match status" value="2"/>
</dbReference>